<evidence type="ECO:0000313" key="2">
    <source>
        <dbReference type="EMBL" id="ACU75340.1"/>
    </source>
</evidence>
<accession>C7PWR0</accession>
<dbReference type="STRING" id="479433.Caci_6490"/>
<dbReference type="Pfam" id="PF03992">
    <property type="entry name" value="ABM"/>
    <property type="match status" value="1"/>
</dbReference>
<dbReference type="EMBL" id="CP001700">
    <property type="protein sequence ID" value="ACU75340.1"/>
    <property type="molecule type" value="Genomic_DNA"/>
</dbReference>
<dbReference type="Proteomes" id="UP000000851">
    <property type="component" value="Chromosome"/>
</dbReference>
<dbReference type="InterPro" id="IPR011008">
    <property type="entry name" value="Dimeric_a/b-barrel"/>
</dbReference>
<dbReference type="SUPFAM" id="SSF54909">
    <property type="entry name" value="Dimeric alpha+beta barrel"/>
    <property type="match status" value="1"/>
</dbReference>
<keyword evidence="2" id="KW-0560">Oxidoreductase</keyword>
<evidence type="ECO:0000313" key="3">
    <source>
        <dbReference type="Proteomes" id="UP000000851"/>
    </source>
</evidence>
<dbReference type="GO" id="GO:0004497">
    <property type="term" value="F:monooxygenase activity"/>
    <property type="evidence" value="ECO:0007669"/>
    <property type="project" value="UniProtKB-KW"/>
</dbReference>
<reference evidence="2 3" key="1">
    <citation type="journal article" date="2009" name="Stand. Genomic Sci.">
        <title>Complete genome sequence of Catenulispora acidiphila type strain (ID 139908).</title>
        <authorList>
            <person name="Copeland A."/>
            <person name="Lapidus A."/>
            <person name="Glavina Del Rio T."/>
            <person name="Nolan M."/>
            <person name="Lucas S."/>
            <person name="Chen F."/>
            <person name="Tice H."/>
            <person name="Cheng J.F."/>
            <person name="Bruce D."/>
            <person name="Goodwin L."/>
            <person name="Pitluck S."/>
            <person name="Mikhailova N."/>
            <person name="Pati A."/>
            <person name="Ivanova N."/>
            <person name="Mavromatis K."/>
            <person name="Chen A."/>
            <person name="Palaniappan K."/>
            <person name="Chain P."/>
            <person name="Land M."/>
            <person name="Hauser L."/>
            <person name="Chang Y.J."/>
            <person name="Jeffries C.D."/>
            <person name="Chertkov O."/>
            <person name="Brettin T."/>
            <person name="Detter J.C."/>
            <person name="Han C."/>
            <person name="Ali Z."/>
            <person name="Tindall B.J."/>
            <person name="Goker M."/>
            <person name="Bristow J."/>
            <person name="Eisen J.A."/>
            <person name="Markowitz V."/>
            <person name="Hugenholtz P."/>
            <person name="Kyrpides N.C."/>
            <person name="Klenk H.P."/>
        </authorList>
    </citation>
    <scope>NUCLEOTIDE SEQUENCE [LARGE SCALE GENOMIC DNA]</scope>
    <source>
        <strain evidence="3">DSM 44928 / JCM 14897 / NBRC 102108 / NRRL B-24433 / ID139908</strain>
    </source>
</reference>
<protein>
    <submittedName>
        <fullName evidence="2">Antibiotic biosynthesis monooxygenase</fullName>
    </submittedName>
</protein>
<dbReference type="InParanoid" id="C7PWR0"/>
<dbReference type="InterPro" id="IPR007138">
    <property type="entry name" value="ABM_dom"/>
</dbReference>
<dbReference type="HOGENOM" id="CLU_2132055_0_0_11"/>
<dbReference type="eggNOG" id="COG1359">
    <property type="taxonomic scope" value="Bacteria"/>
</dbReference>
<dbReference type="KEGG" id="cai:Caci_6490"/>
<keyword evidence="3" id="KW-1185">Reference proteome</keyword>
<evidence type="ECO:0000259" key="1">
    <source>
        <dbReference type="Pfam" id="PF03992"/>
    </source>
</evidence>
<proteinExistence type="predicted"/>
<dbReference type="AlphaFoldDB" id="C7PWR0"/>
<dbReference type="Gene3D" id="3.30.70.100">
    <property type="match status" value="1"/>
</dbReference>
<keyword evidence="2" id="KW-0503">Monooxygenase</keyword>
<organism evidence="2 3">
    <name type="scientific">Catenulispora acidiphila (strain DSM 44928 / JCM 14897 / NBRC 102108 / NRRL B-24433 / ID139908)</name>
    <dbReference type="NCBI Taxonomy" id="479433"/>
    <lineage>
        <taxon>Bacteria</taxon>
        <taxon>Bacillati</taxon>
        <taxon>Actinomycetota</taxon>
        <taxon>Actinomycetes</taxon>
        <taxon>Catenulisporales</taxon>
        <taxon>Catenulisporaceae</taxon>
        <taxon>Catenulispora</taxon>
    </lineage>
</organism>
<sequence length="108" mass="11997">MTNGEDDFVATVVIPVADADKARELIEAMAEDVRQWVRHLPGFVSANYHISLDGKRVFNYARWTNEKAYLDGFRADPRSAAMREQILALAEGGPEMVGYQPVRSVVAG</sequence>
<feature type="domain" description="ABM" evidence="1">
    <location>
        <begin position="17"/>
        <end position="84"/>
    </location>
</feature>
<gene>
    <name evidence="2" type="ordered locus">Caci_6490</name>
</gene>
<name>C7PWR0_CATAD</name>
<dbReference type="RefSeq" id="WP_015795069.1">
    <property type="nucleotide sequence ID" value="NC_013131.1"/>
</dbReference>